<dbReference type="KEGG" id="vg:63911871"/>
<gene>
    <name evidence="2" type="primary">40</name>
    <name evidence="2" type="ORF">SEA_TZGORDON_40</name>
</gene>
<keyword evidence="1" id="KW-1133">Transmembrane helix</keyword>
<proteinExistence type="predicted"/>
<sequence>MTFVLVCTVIVSALALAARIPAWTRSPWTRPLTLCVAAVLAMLVLRGTPVNDWYNSAVNATESGWPANLPGVASNVARLALSFAIIAHALISLRLARYLRFVIPAFTLCLVAMLAAYSASDFTSMTGLDIGDPWEPMTYHWLILAGTEAIAVVLLMWAVFVSLDGAEPRERVVLLMWFTSASFFAVGLILRTVNVLEPGVTTFSGGVWPITLTATLLFSAGVLTIAGQACRRHRSKGAPRGMGRETSIR</sequence>
<dbReference type="EMBL" id="MT553344">
    <property type="protein sequence ID" value="QKO02960.1"/>
    <property type="molecule type" value="Genomic_DNA"/>
</dbReference>
<dbReference type="GeneID" id="63911871"/>
<evidence type="ECO:0000313" key="3">
    <source>
        <dbReference type="Proteomes" id="UP000509569"/>
    </source>
</evidence>
<feature type="transmembrane region" description="Helical" evidence="1">
    <location>
        <begin position="98"/>
        <end position="119"/>
    </location>
</feature>
<evidence type="ECO:0000256" key="1">
    <source>
        <dbReference type="SAM" id="Phobius"/>
    </source>
</evidence>
<feature type="transmembrane region" description="Helical" evidence="1">
    <location>
        <begin position="139"/>
        <end position="160"/>
    </location>
</feature>
<reference evidence="2 3" key="1">
    <citation type="submission" date="2020-06" db="EMBL/GenBank/DDBJ databases">
        <authorList>
            <person name="Moran J."/>
            <person name="Kenna M."/>
            <person name="Ware V."/>
            <person name="Garlena R.A."/>
            <person name="Russell D.A."/>
            <person name="Pope W.H."/>
            <person name="Jacobs-Sera D."/>
            <person name="Hatfull G.F."/>
        </authorList>
    </citation>
    <scope>NUCLEOTIDE SEQUENCE [LARGE SCALE GENOMIC DNA]</scope>
</reference>
<name>A0A6N0A7H5_9CAUD</name>
<organism evidence="2 3">
    <name type="scientific">Gordonia phage TZGordon</name>
    <dbReference type="NCBI Taxonomy" id="2744004"/>
    <lineage>
        <taxon>Viruses</taxon>
        <taxon>Duplodnaviria</taxon>
        <taxon>Heunggongvirae</taxon>
        <taxon>Uroviricota</taxon>
        <taxon>Caudoviricetes</taxon>
        <taxon>Ruthgordonvirinae</taxon>
        <taxon>Vendettavirus</taxon>
        <taxon>Vendettavirus tzgordon</taxon>
    </lineage>
</organism>
<dbReference type="Proteomes" id="UP000509569">
    <property type="component" value="Segment"/>
</dbReference>
<accession>A0A6N0A7H5</accession>
<keyword evidence="3" id="KW-1185">Reference proteome</keyword>
<feature type="transmembrane region" description="Helical" evidence="1">
    <location>
        <begin position="205"/>
        <end position="226"/>
    </location>
</feature>
<keyword evidence="1" id="KW-0812">Transmembrane</keyword>
<feature type="transmembrane region" description="Helical" evidence="1">
    <location>
        <begin position="172"/>
        <end position="193"/>
    </location>
</feature>
<protein>
    <submittedName>
        <fullName evidence="2">Uncharacterized protein</fullName>
    </submittedName>
</protein>
<evidence type="ECO:0000313" key="2">
    <source>
        <dbReference type="EMBL" id="QKO02960.1"/>
    </source>
</evidence>
<feature type="transmembrane region" description="Helical" evidence="1">
    <location>
        <begin position="72"/>
        <end position="91"/>
    </location>
</feature>
<keyword evidence="1" id="KW-0472">Membrane</keyword>
<dbReference type="RefSeq" id="YP_010051128.1">
    <property type="nucleotide sequence ID" value="NC_054438.1"/>
</dbReference>